<reference evidence="1" key="1">
    <citation type="journal article" date="2020" name="Stud. Mycol.">
        <title>101 Dothideomycetes genomes: a test case for predicting lifestyles and emergence of pathogens.</title>
        <authorList>
            <person name="Haridas S."/>
            <person name="Albert R."/>
            <person name="Binder M."/>
            <person name="Bloem J."/>
            <person name="Labutti K."/>
            <person name="Salamov A."/>
            <person name="Andreopoulos B."/>
            <person name="Baker S."/>
            <person name="Barry K."/>
            <person name="Bills G."/>
            <person name="Bluhm B."/>
            <person name="Cannon C."/>
            <person name="Castanera R."/>
            <person name="Culley D."/>
            <person name="Daum C."/>
            <person name="Ezra D."/>
            <person name="Gonzalez J."/>
            <person name="Henrissat B."/>
            <person name="Kuo A."/>
            <person name="Liang C."/>
            <person name="Lipzen A."/>
            <person name="Lutzoni F."/>
            <person name="Magnuson J."/>
            <person name="Mondo S."/>
            <person name="Nolan M."/>
            <person name="Ohm R."/>
            <person name="Pangilinan J."/>
            <person name="Park H.-J."/>
            <person name="Ramirez L."/>
            <person name="Alfaro M."/>
            <person name="Sun H."/>
            <person name="Tritt A."/>
            <person name="Yoshinaga Y."/>
            <person name="Zwiers L.-H."/>
            <person name="Turgeon B."/>
            <person name="Goodwin S."/>
            <person name="Spatafora J."/>
            <person name="Crous P."/>
            <person name="Grigoriev I."/>
        </authorList>
    </citation>
    <scope>NUCLEOTIDE SEQUENCE</scope>
    <source>
        <strain evidence="1">CBS 525.71</strain>
    </source>
</reference>
<accession>A0ACB6S6H2</accession>
<dbReference type="Proteomes" id="UP000799754">
    <property type="component" value="Unassembled WGS sequence"/>
</dbReference>
<gene>
    <name evidence="1" type="ORF">BU25DRAFT_456732</name>
</gene>
<keyword evidence="2" id="KW-1185">Reference proteome</keyword>
<evidence type="ECO:0000313" key="2">
    <source>
        <dbReference type="Proteomes" id="UP000799754"/>
    </source>
</evidence>
<protein>
    <submittedName>
        <fullName evidence="1">Uncharacterized protein</fullName>
    </submittedName>
</protein>
<organism evidence="1 2">
    <name type="scientific">Macroventuria anomochaeta</name>
    <dbReference type="NCBI Taxonomy" id="301207"/>
    <lineage>
        <taxon>Eukaryota</taxon>
        <taxon>Fungi</taxon>
        <taxon>Dikarya</taxon>
        <taxon>Ascomycota</taxon>
        <taxon>Pezizomycotina</taxon>
        <taxon>Dothideomycetes</taxon>
        <taxon>Pleosporomycetidae</taxon>
        <taxon>Pleosporales</taxon>
        <taxon>Pleosporineae</taxon>
        <taxon>Didymellaceae</taxon>
        <taxon>Macroventuria</taxon>
    </lineage>
</organism>
<sequence>MKYIVSTTNRLDIMCDAIHFPAHTSFAGLSSWCPDWSYVPESVPLQYRHKFSASGDPVAKYTFFQDQRRLEISGIHLDIVDVHGIAVGTLTTIADYLMAFLHWLALLLDHFHLEDGDSTHSLQTAFCRTICMEKLPTDSSPERWVGTCYRIFTTMIHEQLPRVAVDEGLKGYVQANVSEEDRKFFREQVCTRMMARCLCITKQGYIGIGSGYMVAGDLVVVPLGCATPVLLRPEGRCGEYRFVGDVYVDKFMHGEVMQMWKEGKAQLRKYVLH</sequence>
<comment type="caution">
    <text evidence="1">The sequence shown here is derived from an EMBL/GenBank/DDBJ whole genome shotgun (WGS) entry which is preliminary data.</text>
</comment>
<proteinExistence type="predicted"/>
<evidence type="ECO:0000313" key="1">
    <source>
        <dbReference type="EMBL" id="KAF2629659.1"/>
    </source>
</evidence>
<dbReference type="EMBL" id="MU006709">
    <property type="protein sequence ID" value="KAF2629659.1"/>
    <property type="molecule type" value="Genomic_DNA"/>
</dbReference>
<name>A0ACB6S6H2_9PLEO</name>